<keyword evidence="5" id="KW-1185">Reference proteome</keyword>
<dbReference type="Proteomes" id="UP000693970">
    <property type="component" value="Unassembled WGS sequence"/>
</dbReference>
<evidence type="ECO:0000259" key="3">
    <source>
        <dbReference type="Pfam" id="PF01929"/>
    </source>
</evidence>
<dbReference type="PANTHER" id="PTHR11127:SF2">
    <property type="entry name" value="LARGE RIBOSOMAL SUBUNIT PROTEIN EL14"/>
    <property type="match status" value="1"/>
</dbReference>
<dbReference type="OrthoDB" id="1875589at2759"/>
<dbReference type="GO" id="GO:0003723">
    <property type="term" value="F:RNA binding"/>
    <property type="evidence" value="ECO:0007669"/>
    <property type="project" value="InterPro"/>
</dbReference>
<gene>
    <name evidence="4" type="ORF">IV203_012391</name>
</gene>
<dbReference type="EMBL" id="JAGRRH010000019">
    <property type="protein sequence ID" value="KAG7349794.1"/>
    <property type="molecule type" value="Genomic_DNA"/>
</dbReference>
<dbReference type="GO" id="GO:0022625">
    <property type="term" value="C:cytosolic large ribosomal subunit"/>
    <property type="evidence" value="ECO:0007669"/>
    <property type="project" value="TreeGrafter"/>
</dbReference>
<keyword evidence="2" id="KW-0687">Ribonucleoprotein</keyword>
<dbReference type="AlphaFoldDB" id="A0A9K3KUX0"/>
<dbReference type="InterPro" id="IPR039660">
    <property type="entry name" value="Ribosomal_eL14"/>
</dbReference>
<sequence>MKLLSTACSFIHSIYTTNKHHIMVFKRHVEVGRIVLINYGPETGKLATIIDIVDQNKCLIDGPEEITGVSRQVISFTRIALTDLTVKIQRNARQKTLKKAWTEADTMAKWEATSWAKKLASKKKRASLGDFDRFKVMIAKKQKAEIIAKKMAELGA</sequence>
<comment type="caution">
    <text evidence="4">The sequence shown here is derived from an EMBL/GenBank/DDBJ whole genome shotgun (WGS) entry which is preliminary data.</text>
</comment>
<dbReference type="GO" id="GO:0006412">
    <property type="term" value="P:translation"/>
    <property type="evidence" value="ECO:0007669"/>
    <property type="project" value="InterPro"/>
</dbReference>
<dbReference type="Pfam" id="PF01929">
    <property type="entry name" value="Ribosomal_L14e"/>
    <property type="match status" value="1"/>
</dbReference>
<reference evidence="4" key="2">
    <citation type="submission" date="2021-04" db="EMBL/GenBank/DDBJ databases">
        <authorList>
            <person name="Podell S."/>
        </authorList>
    </citation>
    <scope>NUCLEOTIDE SEQUENCE</scope>
    <source>
        <strain evidence="4">Hildebrandi</strain>
    </source>
</reference>
<organism evidence="4 5">
    <name type="scientific">Nitzschia inconspicua</name>
    <dbReference type="NCBI Taxonomy" id="303405"/>
    <lineage>
        <taxon>Eukaryota</taxon>
        <taxon>Sar</taxon>
        <taxon>Stramenopiles</taxon>
        <taxon>Ochrophyta</taxon>
        <taxon>Bacillariophyta</taxon>
        <taxon>Bacillariophyceae</taxon>
        <taxon>Bacillariophycidae</taxon>
        <taxon>Bacillariales</taxon>
        <taxon>Bacillariaceae</taxon>
        <taxon>Nitzschia</taxon>
    </lineage>
</organism>
<name>A0A9K3KUX0_9STRA</name>
<dbReference type="GO" id="GO:0042273">
    <property type="term" value="P:ribosomal large subunit biogenesis"/>
    <property type="evidence" value="ECO:0007669"/>
    <property type="project" value="TreeGrafter"/>
</dbReference>
<evidence type="ECO:0000313" key="4">
    <source>
        <dbReference type="EMBL" id="KAG7349794.1"/>
    </source>
</evidence>
<evidence type="ECO:0000256" key="1">
    <source>
        <dbReference type="ARBA" id="ARBA00022980"/>
    </source>
</evidence>
<proteinExistence type="predicted"/>
<accession>A0A9K3KUX0</accession>
<evidence type="ECO:0000313" key="5">
    <source>
        <dbReference type="Proteomes" id="UP000693970"/>
    </source>
</evidence>
<dbReference type="PANTHER" id="PTHR11127">
    <property type="entry name" value="60S RIBOSOMAL PROTEIN L14"/>
    <property type="match status" value="1"/>
</dbReference>
<dbReference type="GO" id="GO:0003735">
    <property type="term" value="F:structural constituent of ribosome"/>
    <property type="evidence" value="ECO:0007669"/>
    <property type="project" value="InterPro"/>
</dbReference>
<dbReference type="InterPro" id="IPR002784">
    <property type="entry name" value="Ribosomal_eL14_dom"/>
</dbReference>
<feature type="domain" description="Large ribosomal subunit protein eL14" evidence="3">
    <location>
        <begin position="71"/>
        <end position="143"/>
    </location>
</feature>
<protein>
    <submittedName>
        <fullName evidence="4">50S ribosomal protein L14e</fullName>
    </submittedName>
</protein>
<evidence type="ECO:0000256" key="2">
    <source>
        <dbReference type="ARBA" id="ARBA00023274"/>
    </source>
</evidence>
<reference evidence="4" key="1">
    <citation type="journal article" date="2021" name="Sci. Rep.">
        <title>Diploid genomic architecture of Nitzschia inconspicua, an elite biomass production diatom.</title>
        <authorList>
            <person name="Oliver A."/>
            <person name="Podell S."/>
            <person name="Pinowska A."/>
            <person name="Traller J.C."/>
            <person name="Smith S.R."/>
            <person name="McClure R."/>
            <person name="Beliaev A."/>
            <person name="Bohutskyi P."/>
            <person name="Hill E.A."/>
            <person name="Rabines A."/>
            <person name="Zheng H."/>
            <person name="Allen L.Z."/>
            <person name="Kuo A."/>
            <person name="Grigoriev I.V."/>
            <person name="Allen A.E."/>
            <person name="Hazlebeck D."/>
            <person name="Allen E.E."/>
        </authorList>
    </citation>
    <scope>NUCLEOTIDE SEQUENCE</scope>
    <source>
        <strain evidence="4">Hildebrandi</strain>
    </source>
</reference>
<dbReference type="CDD" id="cd23702">
    <property type="entry name" value="eL14"/>
    <property type="match status" value="1"/>
</dbReference>
<keyword evidence="1 4" id="KW-0689">Ribosomal protein</keyword>